<keyword evidence="4" id="KW-0822">Tryptophan biosynthesis</keyword>
<dbReference type="InterPro" id="IPR001240">
    <property type="entry name" value="PRAI_dom"/>
</dbReference>
<dbReference type="EC" id="5.3.1.24" evidence="2"/>
<evidence type="ECO:0000259" key="7">
    <source>
        <dbReference type="Pfam" id="PF00697"/>
    </source>
</evidence>
<keyword evidence="6 8" id="KW-0413">Isomerase</keyword>
<comment type="pathway">
    <text evidence="1">Amino-acid biosynthesis; L-tryptophan biosynthesis; L-tryptophan from chorismate: step 3/5.</text>
</comment>
<feature type="domain" description="N-(5'phosphoribosyl) anthranilate isomerase (PRAI)" evidence="7">
    <location>
        <begin position="37"/>
        <end position="191"/>
    </location>
</feature>
<evidence type="ECO:0000256" key="2">
    <source>
        <dbReference type="ARBA" id="ARBA00012572"/>
    </source>
</evidence>
<evidence type="ECO:0000256" key="6">
    <source>
        <dbReference type="ARBA" id="ARBA00023235"/>
    </source>
</evidence>
<dbReference type="GO" id="GO:0000162">
    <property type="term" value="P:L-tryptophan biosynthetic process"/>
    <property type="evidence" value="ECO:0007669"/>
    <property type="project" value="UniProtKB-KW"/>
</dbReference>
<gene>
    <name evidence="8" type="ORF">LDX50_28725</name>
</gene>
<dbReference type="InterPro" id="IPR011060">
    <property type="entry name" value="RibuloseP-bd_barrel"/>
</dbReference>
<dbReference type="Pfam" id="PF00697">
    <property type="entry name" value="PRAI"/>
    <property type="match status" value="1"/>
</dbReference>
<keyword evidence="3" id="KW-0028">Amino-acid biosynthesis</keyword>
<evidence type="ECO:0000256" key="4">
    <source>
        <dbReference type="ARBA" id="ARBA00022822"/>
    </source>
</evidence>
<organism evidence="8 9">
    <name type="scientific">Fulvivirga sedimenti</name>
    <dbReference type="NCBI Taxonomy" id="2879465"/>
    <lineage>
        <taxon>Bacteria</taxon>
        <taxon>Pseudomonadati</taxon>
        <taxon>Bacteroidota</taxon>
        <taxon>Cytophagia</taxon>
        <taxon>Cytophagales</taxon>
        <taxon>Fulvivirgaceae</taxon>
        <taxon>Fulvivirga</taxon>
    </lineage>
</organism>
<sequence>MALKHTVKLSNVNNLSDARYGAGMGVALMGFHLDSDSPLSTEKYAEITSWVSGPEFVAEFEHPETNRILEIISLCKPDYIQITNAQFLKELSHIDIPIILKWQLNKIQTVPQHTGVSYLLLEDDQSDNLSTAQKEKIKSLSADYPILLGAGISASNVESLFEELPLAGIALKGGDEIRAGYKDYDELADILELLEED</sequence>
<evidence type="ECO:0000256" key="5">
    <source>
        <dbReference type="ARBA" id="ARBA00023141"/>
    </source>
</evidence>
<reference evidence="8" key="1">
    <citation type="submission" date="2021-09" db="EMBL/GenBank/DDBJ databases">
        <title>Fulvivirga sp. isolated from coastal sediment.</title>
        <authorList>
            <person name="Yu H."/>
        </authorList>
    </citation>
    <scope>NUCLEOTIDE SEQUENCE</scope>
    <source>
        <strain evidence="8">1062</strain>
    </source>
</reference>
<evidence type="ECO:0000256" key="3">
    <source>
        <dbReference type="ARBA" id="ARBA00022605"/>
    </source>
</evidence>
<dbReference type="AlphaFoldDB" id="A0A9X1HXK7"/>
<name>A0A9X1HXK7_9BACT</name>
<dbReference type="Gene3D" id="3.20.20.70">
    <property type="entry name" value="Aldolase class I"/>
    <property type="match status" value="1"/>
</dbReference>
<evidence type="ECO:0000313" key="9">
    <source>
        <dbReference type="Proteomes" id="UP001139409"/>
    </source>
</evidence>
<protein>
    <recommendedName>
        <fullName evidence="2">phosphoribosylanthranilate isomerase</fullName>
        <ecNumber evidence="2">5.3.1.24</ecNumber>
    </recommendedName>
</protein>
<accession>A0A9X1HXK7</accession>
<dbReference type="RefSeq" id="WP_225699752.1">
    <property type="nucleotide sequence ID" value="NZ_JAIXNE010000007.1"/>
</dbReference>
<keyword evidence="5" id="KW-0057">Aromatic amino acid biosynthesis</keyword>
<keyword evidence="9" id="KW-1185">Reference proteome</keyword>
<dbReference type="InterPro" id="IPR013785">
    <property type="entry name" value="Aldolase_TIM"/>
</dbReference>
<evidence type="ECO:0000256" key="1">
    <source>
        <dbReference type="ARBA" id="ARBA00004664"/>
    </source>
</evidence>
<dbReference type="EMBL" id="JAIXNE010000007">
    <property type="protein sequence ID" value="MCA6078893.1"/>
    <property type="molecule type" value="Genomic_DNA"/>
</dbReference>
<dbReference type="SUPFAM" id="SSF51366">
    <property type="entry name" value="Ribulose-phoshate binding barrel"/>
    <property type="match status" value="1"/>
</dbReference>
<comment type="caution">
    <text evidence="8">The sequence shown here is derived from an EMBL/GenBank/DDBJ whole genome shotgun (WGS) entry which is preliminary data.</text>
</comment>
<evidence type="ECO:0000313" key="8">
    <source>
        <dbReference type="EMBL" id="MCA6078893.1"/>
    </source>
</evidence>
<dbReference type="Proteomes" id="UP001139409">
    <property type="component" value="Unassembled WGS sequence"/>
</dbReference>
<proteinExistence type="predicted"/>
<dbReference type="GO" id="GO:0004640">
    <property type="term" value="F:phosphoribosylanthranilate isomerase activity"/>
    <property type="evidence" value="ECO:0007669"/>
    <property type="project" value="UniProtKB-EC"/>
</dbReference>